<feature type="transmembrane region" description="Helical" evidence="1">
    <location>
        <begin position="31"/>
        <end position="50"/>
    </location>
</feature>
<dbReference type="AlphaFoldDB" id="A0AB39MBU5"/>
<keyword evidence="1" id="KW-0812">Transmembrane</keyword>
<reference evidence="2" key="1">
    <citation type="submission" date="2024-07" db="EMBL/GenBank/DDBJ databases">
        <authorList>
            <person name="Yu S.T."/>
        </authorList>
    </citation>
    <scope>NUCLEOTIDE SEQUENCE</scope>
    <source>
        <strain evidence="2">R08</strain>
    </source>
</reference>
<organism evidence="2">
    <name type="scientific">Streptomyces sp. R08</name>
    <dbReference type="NCBI Taxonomy" id="3238624"/>
    <lineage>
        <taxon>Bacteria</taxon>
        <taxon>Bacillati</taxon>
        <taxon>Actinomycetota</taxon>
        <taxon>Actinomycetes</taxon>
        <taxon>Kitasatosporales</taxon>
        <taxon>Streptomycetaceae</taxon>
        <taxon>Streptomyces</taxon>
    </lineage>
</organism>
<protein>
    <submittedName>
        <fullName evidence="2">Uncharacterized protein</fullName>
    </submittedName>
</protein>
<keyword evidence="1" id="KW-1133">Transmembrane helix</keyword>
<sequence>MDISSLTVVLSGIAVVAASVLIAFNEPPLWVCLLGCAGSLPLSSALLDGVDFTSVVGDGSVGAWALRVVVAATVTVVLSFFFGKDGRVRAV</sequence>
<keyword evidence="1" id="KW-0472">Membrane</keyword>
<proteinExistence type="predicted"/>
<evidence type="ECO:0000256" key="1">
    <source>
        <dbReference type="SAM" id="Phobius"/>
    </source>
</evidence>
<gene>
    <name evidence="2" type="ORF">AB5J58_25355</name>
</gene>
<evidence type="ECO:0000313" key="2">
    <source>
        <dbReference type="EMBL" id="XDQ03275.1"/>
    </source>
</evidence>
<dbReference type="RefSeq" id="WP_369189220.1">
    <property type="nucleotide sequence ID" value="NZ_CP163431.1"/>
</dbReference>
<name>A0AB39MBU5_9ACTN</name>
<accession>A0AB39MBU5</accession>
<dbReference type="EMBL" id="CP163431">
    <property type="protein sequence ID" value="XDQ03275.1"/>
    <property type="molecule type" value="Genomic_DNA"/>
</dbReference>
<feature type="transmembrane region" description="Helical" evidence="1">
    <location>
        <begin position="62"/>
        <end position="82"/>
    </location>
</feature>
<feature type="transmembrane region" description="Helical" evidence="1">
    <location>
        <begin position="6"/>
        <end position="24"/>
    </location>
</feature>